<dbReference type="PROSITE" id="PS50818">
    <property type="entry name" value="INTEIN_C_TER"/>
    <property type="match status" value="1"/>
</dbReference>
<dbReference type="InterPro" id="IPR030934">
    <property type="entry name" value="Intein_C"/>
</dbReference>
<dbReference type="Gene3D" id="3.10.28.10">
    <property type="entry name" value="Homing endonucleases"/>
    <property type="match status" value="1"/>
</dbReference>
<dbReference type="STRING" id="1618436.UV59_C0020G0005"/>
<dbReference type="GO" id="GO:0016616">
    <property type="term" value="F:oxidoreductase activity, acting on the CH-OH group of donors, NAD or NADP as acceptor"/>
    <property type="evidence" value="ECO:0007669"/>
    <property type="project" value="InterPro"/>
</dbReference>
<gene>
    <name evidence="5" type="ORF">UV59_C0020G0005</name>
</gene>
<dbReference type="SMART" id="SM00306">
    <property type="entry name" value="HintN"/>
    <property type="match status" value="1"/>
</dbReference>
<dbReference type="CDD" id="cd00081">
    <property type="entry name" value="Hint"/>
    <property type="match status" value="1"/>
</dbReference>
<dbReference type="GO" id="GO:0016628">
    <property type="term" value="F:oxidoreductase activity, acting on the CH-CH group of donors, NAD or NADP as acceptor"/>
    <property type="evidence" value="ECO:0007669"/>
    <property type="project" value="InterPro"/>
</dbReference>
<dbReference type="Gene3D" id="3.40.50.720">
    <property type="entry name" value="NAD(P)-binding Rossmann-like Domain"/>
    <property type="match status" value="2"/>
</dbReference>
<feature type="domain" description="DOD-type homing endonuclease" evidence="4">
    <location>
        <begin position="639"/>
        <end position="782"/>
    </location>
</feature>
<dbReference type="Pfam" id="PF14528">
    <property type="entry name" value="LAGLIDADG_3"/>
    <property type="match status" value="1"/>
</dbReference>
<dbReference type="SUPFAM" id="SSF55608">
    <property type="entry name" value="Homing endonucleases"/>
    <property type="match status" value="1"/>
</dbReference>
<dbReference type="InterPro" id="IPR001732">
    <property type="entry name" value="UDP-Glc/GDP-Man_DH_N"/>
</dbReference>
<keyword evidence="2" id="KW-0068">Autocatalytic cleavage</keyword>
<dbReference type="PANTHER" id="PTHR43750">
    <property type="entry name" value="UDP-GLUCOSE 6-DEHYDROGENASE TUAD"/>
    <property type="match status" value="1"/>
</dbReference>
<dbReference type="InterPro" id="IPR006141">
    <property type="entry name" value="Intein_N"/>
</dbReference>
<comment type="caution">
    <text evidence="5">The sequence shown here is derived from an EMBL/GenBank/DDBJ whole genome shotgun (WGS) entry which is preliminary data.</text>
</comment>
<dbReference type="GO" id="GO:0004519">
    <property type="term" value="F:endonuclease activity"/>
    <property type="evidence" value="ECO:0007669"/>
    <property type="project" value="InterPro"/>
</dbReference>
<dbReference type="SUPFAM" id="SSF51735">
    <property type="entry name" value="NAD(P)-binding Rossmann-fold domains"/>
    <property type="match status" value="1"/>
</dbReference>
<dbReference type="Pfam" id="PF03721">
    <property type="entry name" value="UDPG_MGDP_dh_N"/>
    <property type="match status" value="1"/>
</dbReference>
<dbReference type="SUPFAM" id="SSF51294">
    <property type="entry name" value="Hedgehog/intein (Hint) domain"/>
    <property type="match status" value="1"/>
</dbReference>
<comment type="similarity">
    <text evidence="1">Belongs to the UDP-glucose/GDP-mannose dehydrogenase family.</text>
</comment>
<dbReference type="InterPro" id="IPR029044">
    <property type="entry name" value="Nucleotide-diphossugar_trans"/>
</dbReference>
<evidence type="ECO:0000313" key="6">
    <source>
        <dbReference type="Proteomes" id="UP000034543"/>
    </source>
</evidence>
<evidence type="ECO:0000256" key="2">
    <source>
        <dbReference type="ARBA" id="ARBA00022813"/>
    </source>
</evidence>
<dbReference type="InterPro" id="IPR017476">
    <property type="entry name" value="UDP-Glc/GDP-Man"/>
</dbReference>
<dbReference type="InterPro" id="IPR008927">
    <property type="entry name" value="6-PGluconate_DH-like_C_sf"/>
</dbReference>
<dbReference type="InterPro" id="IPR004042">
    <property type="entry name" value="Intein_endonuc_central"/>
</dbReference>
<dbReference type="GO" id="GO:0051287">
    <property type="term" value="F:NAD binding"/>
    <property type="evidence" value="ECO:0007669"/>
    <property type="project" value="InterPro"/>
</dbReference>
<dbReference type="SUPFAM" id="SSF48179">
    <property type="entry name" value="6-phosphogluconate dehydrogenase C-terminal domain-like"/>
    <property type="match status" value="1"/>
</dbReference>
<dbReference type="SMART" id="SM00305">
    <property type="entry name" value="HintC"/>
    <property type="match status" value="1"/>
</dbReference>
<sequence>MIKSPALSILVPSRQRADALKFSLASLGLSRNTTIEVLIWVDDDDLQLQKYRTYFDKNNQIKLCIRPRVGYLQFHEMMNFLTTQATGEWLMLWNDDAYMGMVNWYDTFIEYASLSRPVEEPVAYNIWGQGKAQHFFPIISKKYLEIVGHFAQNCICDSWVKHVAYYSHIQRHIFGIKPHHRKFGQDNHGGLGDLIDTTHQSVERLGAETGDRFLGQRAPHTIKSMNNDVSKVVSWIRNNHNRSLRVGFVGLGKLGLPVALAIESRGKNIVAYDINTHVSDAIRNKQIHYEEPGVENLLKKTTLELVNSVDEVVQKSNLIFCAVQTPHDARFEGDTPLKDAPIDFDYSYLNKAIKDVVKAANKLNEPTTLAVISTCLPSTYEREIKPLLSPKINYLYNPLFIAMGTVIPDFLNPEFVLIGTSGGDTTPLTNFYKMILGVDKAFITDITTAEGIKVFYNTFITTKTVLGNMYGEFAHKIGMNVDHIYEALSKGTNRLMSPMYLKSGVADGGGCLPAGEMVMTKMGMKPIETITIGEYVLTAKGRFRKVLKLWERHYEGNLIKVTVRGLPPARMTVEHPVLVRRDGRHRVPDGRRNTLHKILDALSEVKKVRADRLNLDSLIGFPIIKEKLNEIVSHPFVELAGWYLSEGSVELSKRRGRLRFDLHAREEDDGERIVALIGMCAYPKHNNRGNNVKVSHKVEGNKRSVRFGDKNLATYLVSNFGKGAKDKFIPDKILWGDLEQAKLLLKGLIRGDGHRGENGISYSTISRDLAWGVFILLHRLELNPTLREIPARGIHKPSFEVRVRNRRLASNLCKVVGWKSYAYGKNIQTYAVDTNGIWRHIQKLEKEPYKGKVYNLWVDKDNTFITKCGAVHNCHPRDNIALSFLANKVGMSFNYFDALMTARENHMAWLADLFIEQITINKLPGIIFGKSFKPESNIQTGSPAHLLANIVKYKGVTIDHFEFDYPRKLTVAVYMIATRHGHYATLRFPKGSIVIDPFRYITQQEGVNIFSIGAKK</sequence>
<protein>
    <submittedName>
        <fullName evidence="5">2-oxoglutarate ferredoxin oxidoreductase subunit beta</fullName>
    </submittedName>
</protein>
<keyword evidence="3" id="KW-0651">Protein splicing</keyword>
<name>A0A0G1EMV6_9BACT</name>
<evidence type="ECO:0000256" key="3">
    <source>
        <dbReference type="ARBA" id="ARBA00023000"/>
    </source>
</evidence>
<dbReference type="Gene3D" id="3.90.550.10">
    <property type="entry name" value="Spore Coat Polysaccharide Biosynthesis Protein SpsA, Chain A"/>
    <property type="match status" value="1"/>
</dbReference>
<evidence type="ECO:0000259" key="4">
    <source>
        <dbReference type="PROSITE" id="PS50819"/>
    </source>
</evidence>
<dbReference type="InterPro" id="IPR003586">
    <property type="entry name" value="Hint_dom_C"/>
</dbReference>
<dbReference type="AlphaFoldDB" id="A0A0G1EMV6"/>
<reference evidence="5 6" key="1">
    <citation type="journal article" date="2015" name="Nature">
        <title>rRNA introns, odd ribosomes, and small enigmatic genomes across a large radiation of phyla.</title>
        <authorList>
            <person name="Brown C.T."/>
            <person name="Hug L.A."/>
            <person name="Thomas B.C."/>
            <person name="Sharon I."/>
            <person name="Castelle C.J."/>
            <person name="Singh A."/>
            <person name="Wilkins M.J."/>
            <person name="Williams K.H."/>
            <person name="Banfield J.F."/>
        </authorList>
    </citation>
    <scope>NUCLEOTIDE SEQUENCE [LARGE SCALE GENOMIC DNA]</scope>
</reference>
<dbReference type="EMBL" id="LCFB01000020">
    <property type="protein sequence ID" value="KKS84376.1"/>
    <property type="molecule type" value="Genomic_DNA"/>
</dbReference>
<dbReference type="Pfam" id="PF00984">
    <property type="entry name" value="UDPG_MGDP_dh"/>
    <property type="match status" value="1"/>
</dbReference>
<dbReference type="PROSITE" id="PS50817">
    <property type="entry name" value="INTEIN_N_TER"/>
    <property type="match status" value="1"/>
</dbReference>
<organism evidence="5 6">
    <name type="scientific">Candidatus Gottesmanbacteria bacterium GW2011_GWA1_43_11</name>
    <dbReference type="NCBI Taxonomy" id="1618436"/>
    <lineage>
        <taxon>Bacteria</taxon>
        <taxon>Candidatus Gottesmaniibacteriota</taxon>
    </lineage>
</organism>
<dbReference type="InterPro" id="IPR036291">
    <property type="entry name" value="NAD(P)-bd_dom_sf"/>
</dbReference>
<dbReference type="PIRSF" id="PIRSF000124">
    <property type="entry name" value="UDPglc_GDPman_dh"/>
    <property type="match status" value="1"/>
</dbReference>
<accession>A0A0G1EMV6</accession>
<dbReference type="InterPro" id="IPR014026">
    <property type="entry name" value="UDP-Glc/GDP-Man_DH_dimer"/>
</dbReference>
<dbReference type="PANTHER" id="PTHR43750:SF1">
    <property type="entry name" value="GDP-MANNOSE 6-DEHYDROGENASE"/>
    <property type="match status" value="1"/>
</dbReference>
<dbReference type="GO" id="GO:0000271">
    <property type="term" value="P:polysaccharide biosynthetic process"/>
    <property type="evidence" value="ECO:0007669"/>
    <property type="project" value="InterPro"/>
</dbReference>
<dbReference type="InterPro" id="IPR036844">
    <property type="entry name" value="Hint_dom_sf"/>
</dbReference>
<dbReference type="InterPro" id="IPR027434">
    <property type="entry name" value="Homing_endonucl"/>
</dbReference>
<evidence type="ECO:0000313" key="5">
    <source>
        <dbReference type="EMBL" id="KKS84376.1"/>
    </source>
</evidence>
<dbReference type="SUPFAM" id="SSF53448">
    <property type="entry name" value="Nucleotide-diphospho-sugar transferases"/>
    <property type="match status" value="1"/>
</dbReference>
<dbReference type="PIRSF" id="PIRSF500136">
    <property type="entry name" value="UDP_ManNAc_DH"/>
    <property type="match status" value="1"/>
</dbReference>
<dbReference type="Proteomes" id="UP000034543">
    <property type="component" value="Unassembled WGS sequence"/>
</dbReference>
<proteinExistence type="inferred from homology"/>
<dbReference type="GO" id="GO:0016539">
    <property type="term" value="P:intein-mediated protein splicing"/>
    <property type="evidence" value="ECO:0007669"/>
    <property type="project" value="InterPro"/>
</dbReference>
<dbReference type="InterPro" id="IPR003587">
    <property type="entry name" value="Hint_dom_N"/>
</dbReference>
<dbReference type="Gene3D" id="2.170.16.10">
    <property type="entry name" value="Hedgehog/Intein (Hint) domain"/>
    <property type="match status" value="1"/>
</dbReference>
<dbReference type="PROSITE" id="PS50819">
    <property type="entry name" value="INTEIN_ENDONUCLEASE"/>
    <property type="match status" value="1"/>
</dbReference>
<dbReference type="InterPro" id="IPR028359">
    <property type="entry name" value="UDP_ManNAc/GlcNAc_DH"/>
</dbReference>
<evidence type="ECO:0000256" key="1">
    <source>
        <dbReference type="ARBA" id="ARBA00006601"/>
    </source>
</evidence>
<dbReference type="InterPro" id="IPR004860">
    <property type="entry name" value="LAGLIDADG_dom"/>
</dbReference>